<keyword evidence="6" id="KW-0547">Nucleotide-binding</keyword>
<dbReference type="Pfam" id="PF22527">
    <property type="entry name" value="DEXQc_Suv3"/>
    <property type="match status" value="1"/>
</dbReference>
<keyword evidence="7" id="KW-0378">Hydrolase</keyword>
<dbReference type="Pfam" id="PF18114">
    <property type="entry name" value="Suv3_N"/>
    <property type="match status" value="1"/>
</dbReference>
<evidence type="ECO:0000256" key="3">
    <source>
        <dbReference type="ARBA" id="ARBA00004173"/>
    </source>
</evidence>
<dbReference type="GO" id="GO:0000965">
    <property type="term" value="P:mitochondrial RNA 3'-end processing"/>
    <property type="evidence" value="ECO:0007669"/>
    <property type="project" value="TreeGrafter"/>
</dbReference>
<comment type="cofactor">
    <cofactor evidence="2">
        <name>Mg(2+)</name>
        <dbReference type="ChEBI" id="CHEBI:18420"/>
    </cofactor>
</comment>
<dbReference type="InterPro" id="IPR050699">
    <property type="entry name" value="RNA-DNA_Helicase"/>
</dbReference>
<evidence type="ECO:0000256" key="11">
    <source>
        <dbReference type="ARBA" id="ARBA00023128"/>
    </source>
</evidence>
<dbReference type="CDD" id="cd18805">
    <property type="entry name" value="SF2_C_suv3"/>
    <property type="match status" value="1"/>
</dbReference>
<dbReference type="Gene3D" id="1.20.58.1080">
    <property type="match status" value="1"/>
</dbReference>
<reference evidence="15" key="1">
    <citation type="submission" date="2025-08" db="UniProtKB">
        <authorList>
            <consortium name="RefSeq"/>
        </authorList>
    </citation>
    <scope>IDENTIFICATION</scope>
    <source>
        <tissue evidence="15">Whole sample</tissue>
    </source>
</reference>
<evidence type="ECO:0000256" key="6">
    <source>
        <dbReference type="ARBA" id="ARBA00022741"/>
    </source>
</evidence>
<dbReference type="Proteomes" id="UP000694844">
    <property type="component" value="Chromosome 5"/>
</dbReference>
<keyword evidence="10" id="KW-0809">Transit peptide</keyword>
<dbReference type="Pfam" id="PF12513">
    <property type="entry name" value="SUV3_C"/>
    <property type="match status" value="1"/>
</dbReference>
<dbReference type="Pfam" id="PF00271">
    <property type="entry name" value="Helicase_C"/>
    <property type="match status" value="1"/>
</dbReference>
<dbReference type="InterPro" id="IPR044774">
    <property type="entry name" value="Suv3_DEXQc"/>
</dbReference>
<name>A0A8B8EAT0_CRAVI</name>
<dbReference type="PROSITE" id="PS51194">
    <property type="entry name" value="HELICASE_CTER"/>
    <property type="match status" value="1"/>
</dbReference>
<evidence type="ECO:0000313" key="15">
    <source>
        <dbReference type="RefSeq" id="XP_022336779.1"/>
    </source>
</evidence>
<dbReference type="InterPro" id="IPR027417">
    <property type="entry name" value="P-loop_NTPase"/>
</dbReference>
<evidence type="ECO:0000256" key="10">
    <source>
        <dbReference type="ARBA" id="ARBA00022946"/>
    </source>
</evidence>
<accession>A0A8B8EAT0</accession>
<dbReference type="KEGG" id="cvn:111133030"/>
<dbReference type="PANTHER" id="PTHR12131:SF1">
    <property type="entry name" value="ATP-DEPENDENT RNA HELICASE SUPV3L1, MITOCHONDRIAL-RELATED"/>
    <property type="match status" value="1"/>
</dbReference>
<gene>
    <name evidence="15" type="primary">LOC111133030</name>
</gene>
<dbReference type="GO" id="GO:0003724">
    <property type="term" value="F:RNA helicase activity"/>
    <property type="evidence" value="ECO:0007669"/>
    <property type="project" value="UniProtKB-EC"/>
</dbReference>
<dbReference type="InterPro" id="IPR001650">
    <property type="entry name" value="Helicase_C-like"/>
</dbReference>
<sequence>MYLIRTFLRKNYTFCAFRKLLIDKHAGITCCLHKFHRHSHCKRDFSTSSFLRCKLSRKSGNIEDILIKDVALETLVDPTGSGRDMTGDLDSALVGNLLREFEKRPQVCKAAESEGLREPFYNKAMDRFISFVMDNLNQLPPQLHIMLYDMVNSEGKSVDELFPYFLAFAKKIYPQFEFQKDLQLISDLTQPANWYPEARRMKRKIIFHAGPTNSGKTYHALKAFMAAESGVYCGPLRLLAMEVFNKCLENDVPCDLITGEERRHHFGPDRPAAHISSTVEMTSTTMEYDVAVVDEIQMLRDQERGGAWTRVLLGLCAREVHLCGEEAAVKLVERIVENTGDTLEVRRYERLSKLKFDGKPIETLKDVKAGDCLVCFSKAMIYKVCIELEKLGHNVAVIYGSLPPATKLAQAQKFNNPKDPCKVLVATDAIGMGINLKIKRMIFLQTQKTTRNERGELVMLPIATHQAKQIAGRAGRFGSGESVGLVTAYTAKEMNNLKEIIRQDIEDIQAAGLLPTVEQLEQFYFYLPSFNMRDILEIFEHMSTLNNDVYFLCGMESFKELIGLIEHIDLPLRVRYQFCMAPVSVKSIFLSTLFTKFARSYSNGTPIDCKWLLLQTDYPWSLPKTIKSLAKLEEVHEIMDMYLWLSFRFEEIFCDRETVRGVQKQLEVVIEEGVEKLGVLLSQKMDDKHSKVKKMTKIQKSKIKRK</sequence>
<evidence type="ECO:0000259" key="13">
    <source>
        <dbReference type="PROSITE" id="PS51194"/>
    </source>
</evidence>
<evidence type="ECO:0000313" key="14">
    <source>
        <dbReference type="Proteomes" id="UP000694844"/>
    </source>
</evidence>
<organism evidence="14 15">
    <name type="scientific">Crassostrea virginica</name>
    <name type="common">Eastern oyster</name>
    <dbReference type="NCBI Taxonomy" id="6565"/>
    <lineage>
        <taxon>Eukaryota</taxon>
        <taxon>Metazoa</taxon>
        <taxon>Spiralia</taxon>
        <taxon>Lophotrochozoa</taxon>
        <taxon>Mollusca</taxon>
        <taxon>Bivalvia</taxon>
        <taxon>Autobranchia</taxon>
        <taxon>Pteriomorphia</taxon>
        <taxon>Ostreida</taxon>
        <taxon>Ostreoidea</taxon>
        <taxon>Ostreidae</taxon>
        <taxon>Crassostrea</taxon>
    </lineage>
</organism>
<dbReference type="GO" id="GO:0045025">
    <property type="term" value="C:mitochondrial degradosome"/>
    <property type="evidence" value="ECO:0007669"/>
    <property type="project" value="TreeGrafter"/>
</dbReference>
<comment type="cofactor">
    <cofactor evidence="1">
        <name>Mn(2+)</name>
        <dbReference type="ChEBI" id="CHEBI:29035"/>
    </cofactor>
</comment>
<keyword evidence="11" id="KW-0496">Mitochondrion</keyword>
<keyword evidence="14" id="KW-1185">Reference proteome</keyword>
<evidence type="ECO:0000256" key="9">
    <source>
        <dbReference type="ARBA" id="ARBA00022840"/>
    </source>
</evidence>
<dbReference type="SMART" id="SM00490">
    <property type="entry name" value="HELICc"/>
    <property type="match status" value="1"/>
</dbReference>
<evidence type="ECO:0000256" key="12">
    <source>
        <dbReference type="ARBA" id="ARBA00047984"/>
    </source>
</evidence>
<comment type="similarity">
    <text evidence="4">Belongs to the helicase family.</text>
</comment>
<evidence type="ECO:0000256" key="4">
    <source>
        <dbReference type="ARBA" id="ARBA00008708"/>
    </source>
</evidence>
<dbReference type="InterPro" id="IPR055206">
    <property type="entry name" value="DEXQc_SUV3"/>
</dbReference>
<dbReference type="GeneID" id="111133030"/>
<dbReference type="Gene3D" id="1.10.1740.140">
    <property type="match status" value="1"/>
</dbReference>
<dbReference type="Pfam" id="PF18147">
    <property type="entry name" value="Suv3_C_1"/>
    <property type="match status" value="1"/>
</dbReference>
<evidence type="ECO:0000256" key="7">
    <source>
        <dbReference type="ARBA" id="ARBA00022801"/>
    </source>
</evidence>
<protein>
    <recommendedName>
        <fullName evidence="5">RNA helicase</fullName>
        <ecNumber evidence="5">3.6.4.13</ecNumber>
    </recommendedName>
</protein>
<comment type="catalytic activity">
    <reaction evidence="12">
        <text>ATP + H2O = ADP + phosphate + H(+)</text>
        <dbReference type="Rhea" id="RHEA:13065"/>
        <dbReference type="ChEBI" id="CHEBI:15377"/>
        <dbReference type="ChEBI" id="CHEBI:15378"/>
        <dbReference type="ChEBI" id="CHEBI:30616"/>
        <dbReference type="ChEBI" id="CHEBI:43474"/>
        <dbReference type="ChEBI" id="CHEBI:456216"/>
        <dbReference type="EC" id="3.6.4.13"/>
    </reaction>
</comment>
<dbReference type="Gene3D" id="1.20.272.40">
    <property type="match status" value="1"/>
</dbReference>
<evidence type="ECO:0000256" key="1">
    <source>
        <dbReference type="ARBA" id="ARBA00001936"/>
    </source>
</evidence>
<dbReference type="FunFam" id="1.20.58.1080:FF:000001">
    <property type="entry name" value="ATP-dependent RNA helicase SUPV3L1, mitochondrial"/>
    <property type="match status" value="1"/>
</dbReference>
<dbReference type="OrthoDB" id="6692397at2759"/>
<comment type="subcellular location">
    <subcellularLocation>
        <location evidence="3">Mitochondrion</location>
    </subcellularLocation>
</comment>
<evidence type="ECO:0000256" key="5">
    <source>
        <dbReference type="ARBA" id="ARBA00012552"/>
    </source>
</evidence>
<dbReference type="RefSeq" id="XP_022336779.1">
    <property type="nucleotide sequence ID" value="XM_022481071.1"/>
</dbReference>
<dbReference type="AlphaFoldDB" id="A0A8B8EAT0"/>
<keyword evidence="8" id="KW-0347">Helicase</keyword>
<dbReference type="Gene3D" id="3.40.50.300">
    <property type="entry name" value="P-loop containing nucleotide triphosphate hydrolases"/>
    <property type="match status" value="2"/>
</dbReference>
<dbReference type="CDD" id="cd17913">
    <property type="entry name" value="DEXQc_Suv3"/>
    <property type="match status" value="1"/>
</dbReference>
<dbReference type="PANTHER" id="PTHR12131">
    <property type="entry name" value="ATP-DEPENDENT RNA AND DNA HELICASE"/>
    <property type="match status" value="1"/>
</dbReference>
<dbReference type="SUPFAM" id="SSF52540">
    <property type="entry name" value="P-loop containing nucleoside triphosphate hydrolases"/>
    <property type="match status" value="2"/>
</dbReference>
<dbReference type="EC" id="3.6.4.13" evidence="5"/>
<dbReference type="GO" id="GO:0005524">
    <property type="term" value="F:ATP binding"/>
    <property type="evidence" value="ECO:0007669"/>
    <property type="project" value="UniProtKB-KW"/>
</dbReference>
<dbReference type="InterPro" id="IPR041082">
    <property type="entry name" value="Suv3_C_1"/>
</dbReference>
<evidence type="ECO:0000256" key="2">
    <source>
        <dbReference type="ARBA" id="ARBA00001946"/>
    </source>
</evidence>
<dbReference type="FunFam" id="3.40.50.300:FF:000269">
    <property type="entry name" value="ATP-dependent RNA helicase SUPV3L1, mitochondrial"/>
    <property type="match status" value="1"/>
</dbReference>
<evidence type="ECO:0000256" key="8">
    <source>
        <dbReference type="ARBA" id="ARBA00022806"/>
    </source>
</evidence>
<proteinExistence type="inferred from homology"/>
<feature type="domain" description="Helicase C-terminal" evidence="13">
    <location>
        <begin position="359"/>
        <end position="521"/>
    </location>
</feature>
<dbReference type="GO" id="GO:0016787">
    <property type="term" value="F:hydrolase activity"/>
    <property type="evidence" value="ECO:0007669"/>
    <property type="project" value="UniProtKB-KW"/>
</dbReference>
<dbReference type="InterPro" id="IPR022192">
    <property type="entry name" value="SUV3_C"/>
</dbReference>
<dbReference type="InterPro" id="IPR041453">
    <property type="entry name" value="Suv3_N"/>
</dbReference>
<keyword evidence="9" id="KW-0067">ATP-binding</keyword>